<gene>
    <name evidence="1" type="ORF">SAMN05192539_1005219</name>
</gene>
<accession>A0A1H6V7Z2</accession>
<sequence>MTALNLLAHEIAAMRPDGAIVSSDHDSEWQTDDRNWFEARPVRGFRIRKPHVGEPGLEKAQWVIVKQLEPGRRVKMPAHWRGDGADQLVDLAQRSNGVGDDVYHDIVLGLIYQGFMQRKFQPMSAIYAQADALQAFATNARH</sequence>
<dbReference type="STRING" id="667676.SAMN05192539_1005219"/>
<reference evidence="2" key="1">
    <citation type="submission" date="2016-10" db="EMBL/GenBank/DDBJ databases">
        <authorList>
            <person name="Varghese N."/>
            <person name="Submissions S."/>
        </authorList>
    </citation>
    <scope>NUCLEOTIDE SEQUENCE [LARGE SCALE GENOMIC DNA]</scope>
    <source>
        <strain evidence="2">LMG 26031</strain>
    </source>
</reference>
<name>A0A1H6V7Z2_9BURK</name>
<protein>
    <submittedName>
        <fullName evidence="1">Uncharacterized protein</fullName>
    </submittedName>
</protein>
<dbReference type="Proteomes" id="UP000198866">
    <property type="component" value="Unassembled WGS sequence"/>
</dbReference>
<evidence type="ECO:0000313" key="1">
    <source>
        <dbReference type="EMBL" id="SEI96452.1"/>
    </source>
</evidence>
<proteinExistence type="predicted"/>
<dbReference type="EMBL" id="FNYE01000005">
    <property type="protein sequence ID" value="SEI96452.1"/>
    <property type="molecule type" value="Genomic_DNA"/>
</dbReference>
<organism evidence="1 2">
    <name type="scientific">Paraburkholderia diazotrophica</name>
    <dbReference type="NCBI Taxonomy" id="667676"/>
    <lineage>
        <taxon>Bacteria</taxon>
        <taxon>Pseudomonadati</taxon>
        <taxon>Pseudomonadota</taxon>
        <taxon>Betaproteobacteria</taxon>
        <taxon>Burkholderiales</taxon>
        <taxon>Burkholderiaceae</taxon>
        <taxon>Paraburkholderia</taxon>
    </lineage>
</organism>
<evidence type="ECO:0000313" key="2">
    <source>
        <dbReference type="Proteomes" id="UP000198866"/>
    </source>
</evidence>
<keyword evidence="2" id="KW-1185">Reference proteome</keyword>
<dbReference type="AlphaFoldDB" id="A0A1H6V7Z2"/>